<dbReference type="Pfam" id="PF00440">
    <property type="entry name" value="TetR_N"/>
    <property type="match status" value="1"/>
</dbReference>
<keyword evidence="6" id="KW-1185">Reference proteome</keyword>
<sequence length="66" mass="7824">MSGDEFLNLRVKRTRKAIRNTLFELLEEKEFNKISINAIPQKAEISRVTFYSHYKDMNHLIDANPQ</sequence>
<dbReference type="Proteomes" id="UP000595254">
    <property type="component" value="Chromosome"/>
</dbReference>
<evidence type="ECO:0000313" key="6">
    <source>
        <dbReference type="Proteomes" id="UP000595254"/>
    </source>
</evidence>
<reference evidence="5 6" key="1">
    <citation type="submission" date="2021-01" db="EMBL/GenBank/DDBJ databases">
        <title>FDA dAtabase for Regulatory Grade micrObial Sequences (FDA-ARGOS): Supporting development and validation of Infectious Disease Dx tests.</title>
        <authorList>
            <person name="Nelson B."/>
            <person name="Plummer A."/>
            <person name="Tallon L."/>
            <person name="Sadzewicz L."/>
            <person name="Zhao X."/>
            <person name="Boylan J."/>
            <person name="Ott S."/>
            <person name="Bowen H."/>
            <person name="Vavikolanu K."/>
            <person name="Mehta A."/>
            <person name="Aluvathingal J."/>
            <person name="Nadendla S."/>
            <person name="Myers T."/>
            <person name="Yan Y."/>
            <person name="Sichtig H."/>
        </authorList>
    </citation>
    <scope>NUCLEOTIDE SEQUENCE [LARGE SCALE GENOMIC DNA]</scope>
    <source>
        <strain evidence="5 6">FDAARGOS_1161</strain>
    </source>
</reference>
<dbReference type="InterPro" id="IPR001647">
    <property type="entry name" value="HTH_TetR"/>
</dbReference>
<evidence type="ECO:0000259" key="4">
    <source>
        <dbReference type="PROSITE" id="PS50977"/>
    </source>
</evidence>
<evidence type="ECO:0000256" key="1">
    <source>
        <dbReference type="ARBA" id="ARBA00022491"/>
    </source>
</evidence>
<dbReference type="InterPro" id="IPR009057">
    <property type="entry name" value="Homeodomain-like_sf"/>
</dbReference>
<accession>A0A974S0I7</accession>
<evidence type="ECO:0000256" key="3">
    <source>
        <dbReference type="PROSITE-ProRule" id="PRU00335"/>
    </source>
</evidence>
<dbReference type="RefSeq" id="WP_051387615.1">
    <property type="nucleotide sequence ID" value="NZ_CP068053.1"/>
</dbReference>
<protein>
    <submittedName>
        <fullName evidence="5">TetR family transcriptional regulator</fullName>
    </submittedName>
</protein>
<evidence type="ECO:0000256" key="2">
    <source>
        <dbReference type="ARBA" id="ARBA00023125"/>
    </source>
</evidence>
<name>A0A974S0I7_PERPY</name>
<evidence type="ECO:0000313" key="5">
    <source>
        <dbReference type="EMBL" id="QQT00564.1"/>
    </source>
</evidence>
<keyword evidence="1" id="KW-0678">Repressor</keyword>
<dbReference type="PANTHER" id="PTHR43479">
    <property type="entry name" value="ACREF/ENVCD OPERON REPRESSOR-RELATED"/>
    <property type="match status" value="1"/>
</dbReference>
<dbReference type="Gene3D" id="1.10.357.10">
    <property type="entry name" value="Tetracycline Repressor, domain 2"/>
    <property type="match status" value="1"/>
</dbReference>
<proteinExistence type="predicted"/>
<dbReference type="KEGG" id="ppsr:I6J18_01050"/>
<dbReference type="GO" id="GO:0003677">
    <property type="term" value="F:DNA binding"/>
    <property type="evidence" value="ECO:0007669"/>
    <property type="project" value="UniProtKB-UniRule"/>
</dbReference>
<feature type="domain" description="HTH tetR-type" evidence="4">
    <location>
        <begin position="12"/>
        <end position="66"/>
    </location>
</feature>
<organism evidence="5 6">
    <name type="scientific">Peribacillus psychrosaccharolyticus</name>
    <name type="common">Bacillus psychrosaccharolyticus</name>
    <dbReference type="NCBI Taxonomy" id="1407"/>
    <lineage>
        <taxon>Bacteria</taxon>
        <taxon>Bacillati</taxon>
        <taxon>Bacillota</taxon>
        <taxon>Bacilli</taxon>
        <taxon>Bacillales</taxon>
        <taxon>Bacillaceae</taxon>
        <taxon>Peribacillus</taxon>
    </lineage>
</organism>
<dbReference type="PROSITE" id="PS50977">
    <property type="entry name" value="HTH_TETR_2"/>
    <property type="match status" value="1"/>
</dbReference>
<dbReference type="EMBL" id="CP068053">
    <property type="protein sequence ID" value="QQT00564.1"/>
    <property type="molecule type" value="Genomic_DNA"/>
</dbReference>
<dbReference type="PANTHER" id="PTHR43479:SF7">
    <property type="entry name" value="TETR-FAMILY TRANSCRIPTIONAL REGULATOR"/>
    <property type="match status" value="1"/>
</dbReference>
<feature type="DNA-binding region" description="H-T-H motif" evidence="3">
    <location>
        <begin position="35"/>
        <end position="54"/>
    </location>
</feature>
<dbReference type="InterPro" id="IPR050624">
    <property type="entry name" value="HTH-type_Tx_Regulator"/>
</dbReference>
<keyword evidence="2 3" id="KW-0238">DNA-binding</keyword>
<dbReference type="SUPFAM" id="SSF46689">
    <property type="entry name" value="Homeodomain-like"/>
    <property type="match status" value="1"/>
</dbReference>
<gene>
    <name evidence="5" type="ORF">I6J18_01050</name>
</gene>
<dbReference type="AlphaFoldDB" id="A0A974S0I7"/>